<feature type="transmembrane region" description="Helical" evidence="7">
    <location>
        <begin position="20"/>
        <end position="36"/>
    </location>
</feature>
<dbReference type="GO" id="GO:0005886">
    <property type="term" value="C:plasma membrane"/>
    <property type="evidence" value="ECO:0007669"/>
    <property type="project" value="UniProtKB-SubCell"/>
</dbReference>
<dbReference type="GO" id="GO:0042158">
    <property type="term" value="P:lipoprotein biosynthetic process"/>
    <property type="evidence" value="ECO:0007669"/>
    <property type="project" value="UniProtKB-UniRule"/>
</dbReference>
<sequence length="260" mass="29231">MLTYPNIDPVAFSLGPVKVHWYGLMYLIGFAAVWVLGKKRAEQPWSPIKPEAIEDLVTYGALGVILGGRLGYILFYNFSEFLNDPSIIYKIWQGGMSFHGGMLGVFVAMWIFGRKHNCTMLQLTDIIAPLAPIGLGAGRIGNFINAELWGRTTDVPWGMVFPNAGPLPRHPSQLYEAFLEGVVLFVVLWIYSSKPRPTMAATGLAVMLYGCFRFFVEFFRMPDAHLGYLMLDWVTMGQILSTPMIIIGGFMFYWAHRKTA</sequence>
<dbReference type="PROSITE" id="PS01311">
    <property type="entry name" value="LGT"/>
    <property type="match status" value="1"/>
</dbReference>
<keyword evidence="2 7" id="KW-1003">Cell membrane</keyword>
<dbReference type="PANTHER" id="PTHR30589">
    <property type="entry name" value="PROLIPOPROTEIN DIACYLGLYCERYL TRANSFERASE"/>
    <property type="match status" value="1"/>
</dbReference>
<feature type="transmembrane region" description="Helical" evidence="7">
    <location>
        <begin position="198"/>
        <end position="216"/>
    </location>
</feature>
<feature type="binding site" evidence="7">
    <location>
        <position position="139"/>
    </location>
    <ligand>
        <name>a 1,2-diacyl-sn-glycero-3-phospho-(1'-sn-glycerol)</name>
        <dbReference type="ChEBI" id="CHEBI:64716"/>
    </ligand>
</feature>
<protein>
    <recommendedName>
        <fullName evidence="7">Phosphatidylglycerol--prolipoprotein diacylglyceryl transferase</fullName>
        <ecNumber evidence="7">2.5.1.145</ecNumber>
    </recommendedName>
</protein>
<dbReference type="EC" id="2.5.1.145" evidence="7"/>
<evidence type="ECO:0000256" key="3">
    <source>
        <dbReference type="ARBA" id="ARBA00022679"/>
    </source>
</evidence>
<evidence type="ECO:0000256" key="1">
    <source>
        <dbReference type="ARBA" id="ARBA00007150"/>
    </source>
</evidence>
<dbReference type="STRING" id="675511.GCA_000341735_02985"/>
<evidence type="ECO:0000256" key="7">
    <source>
        <dbReference type="HAMAP-Rule" id="MF_01147"/>
    </source>
</evidence>
<dbReference type="InterPro" id="IPR001640">
    <property type="entry name" value="Lgt"/>
</dbReference>
<organism evidence="8 9">
    <name type="scientific">Methylotuvimicrobium buryatense</name>
    <name type="common">Methylomicrobium buryatense</name>
    <dbReference type="NCBI Taxonomy" id="95641"/>
    <lineage>
        <taxon>Bacteria</taxon>
        <taxon>Pseudomonadati</taxon>
        <taxon>Pseudomonadota</taxon>
        <taxon>Gammaproteobacteria</taxon>
        <taxon>Methylococcales</taxon>
        <taxon>Methylococcaceae</taxon>
        <taxon>Methylotuvimicrobium</taxon>
    </lineage>
</organism>
<dbReference type="EMBL" id="CP035467">
    <property type="protein sequence ID" value="QCW80830.1"/>
    <property type="molecule type" value="Genomic_DNA"/>
</dbReference>
<proteinExistence type="inferred from homology"/>
<feature type="transmembrane region" description="Helical" evidence="7">
    <location>
        <begin position="174"/>
        <end position="192"/>
    </location>
</feature>
<keyword evidence="5 7" id="KW-1133">Transmembrane helix</keyword>
<dbReference type="UniPathway" id="UPA00664"/>
<dbReference type="KEGG" id="mbur:EQU24_00085"/>
<keyword evidence="6 7" id="KW-0472">Membrane</keyword>
<name>A0A4P9UK00_METBY</name>
<evidence type="ECO:0000313" key="9">
    <source>
        <dbReference type="Proteomes" id="UP000305881"/>
    </source>
</evidence>
<evidence type="ECO:0000256" key="4">
    <source>
        <dbReference type="ARBA" id="ARBA00022692"/>
    </source>
</evidence>
<feature type="transmembrane region" description="Helical" evidence="7">
    <location>
        <begin position="228"/>
        <end position="255"/>
    </location>
</feature>
<dbReference type="Pfam" id="PF01790">
    <property type="entry name" value="LGT"/>
    <property type="match status" value="1"/>
</dbReference>
<reference evidence="9" key="1">
    <citation type="journal article" date="2019" name="J. Bacteriol.">
        <title>A Mutagenic Screen Identifies a TonB-Dependent Receptor Required for the Lanthanide Metal Switch in the Type I Methanotroph 'Methylotuvimicrobium buryatense' 5GB1C.</title>
        <authorList>
            <person name="Groom J.D."/>
            <person name="Ford S.M."/>
            <person name="Pesesky M.W."/>
            <person name="Lidstrom M.E."/>
        </authorList>
    </citation>
    <scope>NUCLEOTIDE SEQUENCE [LARGE SCALE GENOMIC DNA]</scope>
    <source>
        <strain evidence="9">5GB1C</strain>
    </source>
</reference>
<gene>
    <name evidence="7" type="primary">lgt</name>
    <name evidence="8" type="ORF">EQU24_00085</name>
</gene>
<keyword evidence="9" id="KW-1185">Reference proteome</keyword>
<evidence type="ECO:0000313" key="8">
    <source>
        <dbReference type="EMBL" id="QCW80830.1"/>
    </source>
</evidence>
<comment type="function">
    <text evidence="7">Catalyzes the transfer of the diacylglyceryl group from phosphatidylglycerol to the sulfhydryl group of the N-terminal cysteine of a prolipoprotein, the first step in the formation of mature lipoproteins.</text>
</comment>
<evidence type="ECO:0000256" key="5">
    <source>
        <dbReference type="ARBA" id="ARBA00022989"/>
    </source>
</evidence>
<feature type="transmembrane region" description="Helical" evidence="7">
    <location>
        <begin position="56"/>
        <end position="79"/>
    </location>
</feature>
<comment type="subcellular location">
    <subcellularLocation>
        <location evidence="7">Cell membrane</location>
        <topology evidence="7">Multi-pass membrane protein</topology>
    </subcellularLocation>
</comment>
<evidence type="ECO:0000256" key="2">
    <source>
        <dbReference type="ARBA" id="ARBA00022475"/>
    </source>
</evidence>
<dbReference type="AlphaFoldDB" id="A0A4P9UK00"/>
<dbReference type="GO" id="GO:0008961">
    <property type="term" value="F:phosphatidylglycerol-prolipoprotein diacylglyceryl transferase activity"/>
    <property type="evidence" value="ECO:0007669"/>
    <property type="project" value="UniProtKB-UniRule"/>
</dbReference>
<accession>A0A4P9UK00</accession>
<comment type="pathway">
    <text evidence="7">Protein modification; lipoprotein biosynthesis (diacylglyceryl transfer).</text>
</comment>
<dbReference type="RefSeq" id="WP_017841459.1">
    <property type="nucleotide sequence ID" value="NZ_CP035467.1"/>
</dbReference>
<dbReference type="OrthoDB" id="871140at2"/>
<keyword evidence="4 7" id="KW-0812">Transmembrane</keyword>
<comment type="similarity">
    <text evidence="1 7">Belongs to the Lgt family.</text>
</comment>
<evidence type="ECO:0000256" key="6">
    <source>
        <dbReference type="ARBA" id="ARBA00023136"/>
    </source>
</evidence>
<dbReference type="HAMAP" id="MF_01147">
    <property type="entry name" value="Lgt"/>
    <property type="match status" value="1"/>
</dbReference>
<dbReference type="NCBIfam" id="TIGR00544">
    <property type="entry name" value="lgt"/>
    <property type="match status" value="1"/>
</dbReference>
<dbReference type="Proteomes" id="UP000305881">
    <property type="component" value="Chromosome"/>
</dbReference>
<keyword evidence="3 7" id="KW-0808">Transferase</keyword>
<dbReference type="PANTHER" id="PTHR30589:SF0">
    <property type="entry name" value="PHOSPHATIDYLGLYCEROL--PROLIPOPROTEIN DIACYLGLYCERYL TRANSFERASE"/>
    <property type="match status" value="1"/>
</dbReference>
<feature type="transmembrane region" description="Helical" evidence="7">
    <location>
        <begin position="91"/>
        <end position="112"/>
    </location>
</feature>
<comment type="catalytic activity">
    <reaction evidence="7">
        <text>L-cysteinyl-[prolipoprotein] + a 1,2-diacyl-sn-glycero-3-phospho-(1'-sn-glycerol) = an S-1,2-diacyl-sn-glyceryl-L-cysteinyl-[prolipoprotein] + sn-glycerol 1-phosphate + H(+)</text>
        <dbReference type="Rhea" id="RHEA:56712"/>
        <dbReference type="Rhea" id="RHEA-COMP:14679"/>
        <dbReference type="Rhea" id="RHEA-COMP:14680"/>
        <dbReference type="ChEBI" id="CHEBI:15378"/>
        <dbReference type="ChEBI" id="CHEBI:29950"/>
        <dbReference type="ChEBI" id="CHEBI:57685"/>
        <dbReference type="ChEBI" id="CHEBI:64716"/>
        <dbReference type="ChEBI" id="CHEBI:140658"/>
        <dbReference type="EC" id="2.5.1.145"/>
    </reaction>
</comment>